<dbReference type="InterPro" id="IPR002933">
    <property type="entry name" value="Peptidase_M20"/>
</dbReference>
<dbReference type="PROSITE" id="PS00759">
    <property type="entry name" value="ARGE_DAPE_CPG2_2"/>
    <property type="match status" value="1"/>
</dbReference>
<evidence type="ECO:0000313" key="7">
    <source>
        <dbReference type="EMBL" id="QDS85983.1"/>
    </source>
</evidence>
<dbReference type="KEGG" id="ruv:EC9_01410"/>
<evidence type="ECO:0000256" key="2">
    <source>
        <dbReference type="ARBA" id="ARBA00006247"/>
    </source>
</evidence>
<comment type="similarity">
    <text evidence="2">Belongs to the peptidase M20A family.</text>
</comment>
<proteinExistence type="inferred from homology"/>
<keyword evidence="5" id="KW-0862">Zinc</keyword>
<organism evidence="7 8">
    <name type="scientific">Rosistilla ulvae</name>
    <dbReference type="NCBI Taxonomy" id="1930277"/>
    <lineage>
        <taxon>Bacteria</taxon>
        <taxon>Pseudomonadati</taxon>
        <taxon>Planctomycetota</taxon>
        <taxon>Planctomycetia</taxon>
        <taxon>Pirellulales</taxon>
        <taxon>Pirellulaceae</taxon>
        <taxon>Rosistilla</taxon>
    </lineage>
</organism>
<reference evidence="7 8" key="1">
    <citation type="submission" date="2019-02" db="EMBL/GenBank/DDBJ databases">
        <title>Deep-cultivation of Planctomycetes and their phenomic and genomic characterization uncovers novel biology.</title>
        <authorList>
            <person name="Wiegand S."/>
            <person name="Jogler M."/>
            <person name="Boedeker C."/>
            <person name="Pinto D."/>
            <person name="Vollmers J."/>
            <person name="Rivas-Marin E."/>
            <person name="Kohn T."/>
            <person name="Peeters S.H."/>
            <person name="Heuer A."/>
            <person name="Rast P."/>
            <person name="Oberbeckmann S."/>
            <person name="Bunk B."/>
            <person name="Jeske O."/>
            <person name="Meyerdierks A."/>
            <person name="Storesund J.E."/>
            <person name="Kallscheuer N."/>
            <person name="Luecker S."/>
            <person name="Lage O.M."/>
            <person name="Pohl T."/>
            <person name="Merkel B.J."/>
            <person name="Hornburger P."/>
            <person name="Mueller R.-W."/>
            <person name="Bruemmer F."/>
            <person name="Labrenz M."/>
            <person name="Spormann A.M."/>
            <person name="Op den Camp H."/>
            <person name="Overmann J."/>
            <person name="Amann R."/>
            <person name="Jetten M.S.M."/>
            <person name="Mascher T."/>
            <person name="Medema M.H."/>
            <person name="Devos D.P."/>
            <person name="Kaster A.-K."/>
            <person name="Ovreas L."/>
            <person name="Rohde M."/>
            <person name="Galperin M.Y."/>
            <person name="Jogler C."/>
        </authorList>
    </citation>
    <scope>NUCLEOTIDE SEQUENCE [LARGE SCALE GENOMIC DNA]</scope>
    <source>
        <strain evidence="7 8">EC9</strain>
    </source>
</reference>
<dbReference type="PANTHER" id="PTHR43808">
    <property type="entry name" value="ACETYLORNITHINE DEACETYLASE"/>
    <property type="match status" value="1"/>
</dbReference>
<dbReference type="Gene3D" id="3.40.630.10">
    <property type="entry name" value="Zn peptidases"/>
    <property type="match status" value="1"/>
</dbReference>
<evidence type="ECO:0000256" key="4">
    <source>
        <dbReference type="ARBA" id="ARBA00022801"/>
    </source>
</evidence>
<dbReference type="PROSITE" id="PS00758">
    <property type="entry name" value="ARGE_DAPE_CPG2_1"/>
    <property type="match status" value="1"/>
</dbReference>
<dbReference type="GO" id="GO:0008777">
    <property type="term" value="F:acetylornithine deacetylase activity"/>
    <property type="evidence" value="ECO:0007669"/>
    <property type="project" value="UniProtKB-EC"/>
</dbReference>
<comment type="cofactor">
    <cofactor evidence="1">
        <name>Zn(2+)</name>
        <dbReference type="ChEBI" id="CHEBI:29105"/>
    </cofactor>
</comment>
<evidence type="ECO:0000256" key="5">
    <source>
        <dbReference type="ARBA" id="ARBA00022833"/>
    </source>
</evidence>
<dbReference type="Pfam" id="PF01546">
    <property type="entry name" value="Peptidase_M20"/>
    <property type="match status" value="1"/>
</dbReference>
<dbReference type="SUPFAM" id="SSF55031">
    <property type="entry name" value="Bacterial exopeptidase dimerisation domain"/>
    <property type="match status" value="1"/>
</dbReference>
<dbReference type="InterPro" id="IPR050072">
    <property type="entry name" value="Peptidase_M20A"/>
</dbReference>
<dbReference type="AlphaFoldDB" id="A0A517LTM9"/>
<keyword evidence="3" id="KW-0479">Metal-binding</keyword>
<name>A0A517LTM9_9BACT</name>
<dbReference type="Gene3D" id="3.30.70.360">
    <property type="match status" value="1"/>
</dbReference>
<dbReference type="GO" id="GO:0046872">
    <property type="term" value="F:metal ion binding"/>
    <property type="evidence" value="ECO:0007669"/>
    <property type="project" value="UniProtKB-KW"/>
</dbReference>
<accession>A0A517LTM9</accession>
<gene>
    <name evidence="7" type="primary">argE_1</name>
    <name evidence="7" type="ORF">EC9_01410</name>
</gene>
<dbReference type="EC" id="3.5.1.16" evidence="7"/>
<evidence type="ECO:0000256" key="1">
    <source>
        <dbReference type="ARBA" id="ARBA00001947"/>
    </source>
</evidence>
<keyword evidence="8" id="KW-1185">Reference proteome</keyword>
<dbReference type="Pfam" id="PF07687">
    <property type="entry name" value="M20_dimer"/>
    <property type="match status" value="1"/>
</dbReference>
<protein>
    <submittedName>
        <fullName evidence="7">Acetylornithine deacetylase</fullName>
        <ecNumber evidence="7">3.5.1.16</ecNumber>
    </submittedName>
</protein>
<dbReference type="InterPro" id="IPR001261">
    <property type="entry name" value="ArgE/DapE_CS"/>
</dbReference>
<dbReference type="PANTHER" id="PTHR43808:SF8">
    <property type="entry name" value="PEPTIDASE M20 DIMERISATION DOMAIN-CONTAINING PROTEIN"/>
    <property type="match status" value="1"/>
</dbReference>
<sequence>MIASKTPLSILKQLIAIPSQNPMGHEPVGDGWYEAGVSRWLCEFFKEHSLPYEYHEIESQRGNVVARIDGDPNRPTVLLDAHQDTVPVAGMIVDPYDAIEKEGRLYGRGTCDVKGSMAAMLATALRLIPLNGDHAPVILSFTCDEERTQIGAAELARRLALPAGQRSALLPENPQFAIVCEPTDLNVVVAHKGTVRWKIRTSGAAAHSSNPALGVNAIYKMAKIVSCLETYAVELQSGGIVHPLCGGRTLSVGTIHGGASVNIVPEVCTIEIDRRLVPGEVAEEAIADVDQYLRKNCDADFEFLPTDTISNPLLDRDNATLCQRLIEAAEPTRPNRQAIGVPFGTHAPRVAALEIPTVVFGPGSIAQAHTKDEWIEIQQLDEAVEIFVRLLTAT</sequence>
<dbReference type="CDD" id="cd03894">
    <property type="entry name" value="M20_ArgE"/>
    <property type="match status" value="1"/>
</dbReference>
<dbReference type="RefSeq" id="WP_218934486.1">
    <property type="nucleotide sequence ID" value="NZ_CP036261.1"/>
</dbReference>
<keyword evidence="4 7" id="KW-0378">Hydrolase</keyword>
<dbReference type="InterPro" id="IPR036264">
    <property type="entry name" value="Bact_exopeptidase_dim_dom"/>
</dbReference>
<evidence type="ECO:0000313" key="8">
    <source>
        <dbReference type="Proteomes" id="UP000319557"/>
    </source>
</evidence>
<dbReference type="SUPFAM" id="SSF53187">
    <property type="entry name" value="Zn-dependent exopeptidases"/>
    <property type="match status" value="1"/>
</dbReference>
<dbReference type="InterPro" id="IPR011650">
    <property type="entry name" value="Peptidase_M20_dimer"/>
</dbReference>
<dbReference type="Proteomes" id="UP000319557">
    <property type="component" value="Chromosome"/>
</dbReference>
<dbReference type="EMBL" id="CP036261">
    <property type="protein sequence ID" value="QDS85983.1"/>
    <property type="molecule type" value="Genomic_DNA"/>
</dbReference>
<evidence type="ECO:0000256" key="3">
    <source>
        <dbReference type="ARBA" id="ARBA00022723"/>
    </source>
</evidence>
<feature type="domain" description="Peptidase M20 dimerisation" evidence="6">
    <location>
        <begin position="189"/>
        <end position="297"/>
    </location>
</feature>
<evidence type="ECO:0000259" key="6">
    <source>
        <dbReference type="Pfam" id="PF07687"/>
    </source>
</evidence>